<comment type="caution">
    <text evidence="7">The sequence shown here is derived from an EMBL/GenBank/DDBJ whole genome shotgun (WGS) entry which is preliminary data.</text>
</comment>
<evidence type="ECO:0000313" key="8">
    <source>
        <dbReference type="Proteomes" id="UP001190700"/>
    </source>
</evidence>
<dbReference type="CDD" id="cd00303">
    <property type="entry name" value="retropepsin_like"/>
    <property type="match status" value="1"/>
</dbReference>
<feature type="compositionally biased region" description="Low complexity" evidence="5">
    <location>
        <begin position="145"/>
        <end position="154"/>
    </location>
</feature>
<dbReference type="PANTHER" id="PTHR37984">
    <property type="entry name" value="PROTEIN CBG26694"/>
    <property type="match status" value="1"/>
</dbReference>
<name>A0AAE0KX07_9CHLO</name>
<dbReference type="SUPFAM" id="SSF50630">
    <property type="entry name" value="Acid proteases"/>
    <property type="match status" value="1"/>
</dbReference>
<sequence>MQRVRRALRRSPEAAKALVDKMWERTRGRIRSGSRSPEEHVNRANQLAERIRIAREPQDRREGHQRMALWHLLSHDDRQQALEPSGVSSSDLYAAWRELSPAEQLEAIATSSPDSSPGNRLWEKEGVRRAAASLHAVHQYKMRKLGPSPLGASPSSPPLVEPTPEVASSLHTADAPTTPGGNLEDPPDRARSSPEVAEETSTSSSLCFTQQMTIVKTHEAGDALPRLDSHPIAEDPGVMEEDSSVDSLCYTQQMAAAGTHEARAEGNHRSSHQLALDPPTGSPQQGDEDPLSHGGTPHTSLTNSATTHVSPTVSGTTHVSPTASGTTHVSPTVSTAHVSPTASDTTHVSPTASDTTHVSPTPSECISTGALLTASADDLISHPTEDIDLLDEEFYAALAHDEEGPLLLVFYATLRGHTVKVLIDSGASDNFISEQSAKRCGLTTRAGSEMRVTLADGSVKITGATAYAKYNTHTTTGTYTENALALRILPLGIQVDVVLGGRWLRSHSPVTLGNNPLEGYSTCNCRLEYIKGALLLIPDALSRRPDFKDKDVREGLKEAGVIDPTSDLPKDPLATLESECFSSAPPAAHPHWAQTVDCWLSAVETLSVAEQAIGLGETIALVNPKLYRGAKGDDLDFDMPDWPEAKGVKPTETPREPPDRASPRIRITRSMSRAGKASATPAPPQSVPRKTQTPTPRADASTAPTEKTPASLPPPEKVPQQSAPPSSLPPRKRRDRHPEDPQNWRVRAEYSSKYIEKFGPFDVDACCDFGGRKTDKQIDSGLTAPLRNGGVFGSEWKADPENTSAVFVLPDHQSKLPAWRKLFRKANMQIVEVVPAHDDKGEPNQFFENPDGKAFDLRWPVLIVHAPPAKPQPARVRHPRTTPAVIRTGESADFRDTISQQSDSKFLRALKAEYTREGSLRLLREKVKAAPHQCLQDFGLVGEVVWRTAAGRYQLVLGEDSPLREVVIRHAHESLSSGHTGRDKTLERVLRRFWWRGAADDVGTAWVASCAVCQSVRPRGTYPDGWLNPHSIPNRPWQDVAVDFVTGLPVSERGNDAFVAFTCKLTKMVHVIPMNFGDSSSAVVARIYFDSVWRLHGAPMKIVSDRDPRFQDAFWQELMRLMGVKVARTTPSFVDANVEDWDLFTTNVEFAINDSRSESTGFTPFELVFGFSPLSQLDLFMEAAQSTAGRRTGGVGTAHEVAAKFSSQLPDARQRLELAQQRQREQFDRRHGQREYAVGDLVWIEAKHLTEKVMDRSICRKLTKRWHGPVPVTERFFSDMQMTMPEADRGAPVAYRLRLPPHWRIHDVFAQHRLKPYTSGQDAFAARDHLAVPEEVVVDGQKEAHVERILARRVRSVRGKEVEEWKVRWTCYSKAHDQWRTRDIKLERGGPLQQLREFEQARLRMEAQVRDEATRRREQRGRHSAQAGVTLAHLITNPCDELDQLEQMEHDTPLPWERQERTEDGSLALVTELMAIQTEATRVPRILVLFSGTGSVEREFLNCFPTASVIIDYLEPKHWFMENPRGRFPNALRLRPMMRQLPPPAGVYLLHVWQIVLEEEPENLRTGAKKEPENLRTGT</sequence>
<dbReference type="InterPro" id="IPR012337">
    <property type="entry name" value="RNaseH-like_sf"/>
</dbReference>
<dbReference type="GO" id="GO:0004519">
    <property type="term" value="F:endonuclease activity"/>
    <property type="evidence" value="ECO:0007669"/>
    <property type="project" value="UniProtKB-KW"/>
</dbReference>
<proteinExistence type="predicted"/>
<evidence type="ECO:0000256" key="2">
    <source>
        <dbReference type="ARBA" id="ARBA00022695"/>
    </source>
</evidence>
<dbReference type="Gene3D" id="1.10.340.70">
    <property type="match status" value="1"/>
</dbReference>
<dbReference type="PANTHER" id="PTHR37984:SF5">
    <property type="entry name" value="PROTEIN NYNRIN-LIKE"/>
    <property type="match status" value="1"/>
</dbReference>
<evidence type="ECO:0000313" key="7">
    <source>
        <dbReference type="EMBL" id="KAK3263896.1"/>
    </source>
</evidence>
<dbReference type="GO" id="GO:0015074">
    <property type="term" value="P:DNA integration"/>
    <property type="evidence" value="ECO:0007669"/>
    <property type="project" value="InterPro"/>
</dbReference>
<keyword evidence="1" id="KW-0808">Transferase</keyword>
<feature type="compositionally biased region" description="Polar residues" evidence="5">
    <location>
        <begin position="245"/>
        <end position="254"/>
    </location>
</feature>
<feature type="domain" description="Integrase catalytic" evidence="6">
    <location>
        <begin position="1032"/>
        <end position="1131"/>
    </location>
</feature>
<gene>
    <name evidence="7" type="ORF">CYMTET_27326</name>
</gene>
<keyword evidence="4" id="KW-0378">Hydrolase</keyword>
<keyword evidence="8" id="KW-1185">Reference proteome</keyword>
<feature type="compositionally biased region" description="Basic and acidic residues" evidence="5">
    <location>
        <begin position="643"/>
        <end position="662"/>
    </location>
</feature>
<dbReference type="GO" id="GO:0003676">
    <property type="term" value="F:nucleic acid binding"/>
    <property type="evidence" value="ECO:0007669"/>
    <property type="project" value="InterPro"/>
</dbReference>
<dbReference type="InterPro" id="IPR001584">
    <property type="entry name" value="Integrase_cat-core"/>
</dbReference>
<dbReference type="SUPFAM" id="SSF53098">
    <property type="entry name" value="Ribonuclease H-like"/>
    <property type="match status" value="1"/>
</dbReference>
<dbReference type="Proteomes" id="UP001190700">
    <property type="component" value="Unassembled WGS sequence"/>
</dbReference>
<evidence type="ECO:0000256" key="5">
    <source>
        <dbReference type="SAM" id="MobiDB-lite"/>
    </source>
</evidence>
<dbReference type="InterPro" id="IPR021109">
    <property type="entry name" value="Peptidase_aspartic_dom_sf"/>
</dbReference>
<evidence type="ECO:0000256" key="3">
    <source>
        <dbReference type="ARBA" id="ARBA00022722"/>
    </source>
</evidence>
<feature type="compositionally biased region" description="Polar residues" evidence="5">
    <location>
        <begin position="199"/>
        <end position="209"/>
    </location>
</feature>
<dbReference type="InterPro" id="IPR041588">
    <property type="entry name" value="Integrase_H2C2"/>
</dbReference>
<feature type="compositionally biased region" description="Basic and acidic residues" evidence="5">
    <location>
        <begin position="221"/>
        <end position="233"/>
    </location>
</feature>
<dbReference type="Pfam" id="PF13650">
    <property type="entry name" value="Asp_protease_2"/>
    <property type="match status" value="1"/>
</dbReference>
<reference evidence="7 8" key="1">
    <citation type="journal article" date="2015" name="Genome Biol. Evol.">
        <title>Comparative Genomics of a Bacterivorous Green Alga Reveals Evolutionary Causalities and Consequences of Phago-Mixotrophic Mode of Nutrition.</title>
        <authorList>
            <person name="Burns J.A."/>
            <person name="Paasch A."/>
            <person name="Narechania A."/>
            <person name="Kim E."/>
        </authorList>
    </citation>
    <scope>NUCLEOTIDE SEQUENCE [LARGE SCALE GENOMIC DNA]</scope>
    <source>
        <strain evidence="7 8">PLY_AMNH</strain>
    </source>
</reference>
<keyword evidence="3" id="KW-0540">Nuclease</keyword>
<dbReference type="Pfam" id="PF17921">
    <property type="entry name" value="Integrase_H2C2"/>
    <property type="match status" value="1"/>
</dbReference>
<feature type="region of interest" description="Disordered" evidence="5">
    <location>
        <begin position="633"/>
        <end position="745"/>
    </location>
</feature>
<dbReference type="InterPro" id="IPR050951">
    <property type="entry name" value="Retrovirus_Pol_polyprotein"/>
</dbReference>
<keyword evidence="2" id="KW-0548">Nucleotidyltransferase</keyword>
<dbReference type="EMBL" id="LGRX02014958">
    <property type="protein sequence ID" value="KAK3263896.1"/>
    <property type="molecule type" value="Genomic_DNA"/>
</dbReference>
<accession>A0AAE0KX07</accession>
<keyword evidence="4" id="KW-0255">Endonuclease</keyword>
<feature type="compositionally biased region" description="Polar residues" evidence="5">
    <location>
        <begin position="297"/>
        <end position="364"/>
    </location>
</feature>
<dbReference type="Gene3D" id="2.40.70.10">
    <property type="entry name" value="Acid Proteases"/>
    <property type="match status" value="1"/>
</dbReference>
<dbReference type="Gene3D" id="2.40.50.40">
    <property type="match status" value="1"/>
</dbReference>
<dbReference type="GO" id="GO:0016779">
    <property type="term" value="F:nucleotidyltransferase activity"/>
    <property type="evidence" value="ECO:0007669"/>
    <property type="project" value="UniProtKB-KW"/>
</dbReference>
<feature type="region of interest" description="Disordered" evidence="5">
    <location>
        <begin position="145"/>
        <end position="209"/>
    </location>
</feature>
<organism evidence="7 8">
    <name type="scientific">Cymbomonas tetramitiformis</name>
    <dbReference type="NCBI Taxonomy" id="36881"/>
    <lineage>
        <taxon>Eukaryota</taxon>
        <taxon>Viridiplantae</taxon>
        <taxon>Chlorophyta</taxon>
        <taxon>Pyramimonadophyceae</taxon>
        <taxon>Pyramimonadales</taxon>
        <taxon>Pyramimonadaceae</taxon>
        <taxon>Cymbomonas</taxon>
    </lineage>
</organism>
<feature type="compositionally biased region" description="Basic and acidic residues" evidence="5">
    <location>
        <begin position="736"/>
        <end position="745"/>
    </location>
</feature>
<evidence type="ECO:0000256" key="1">
    <source>
        <dbReference type="ARBA" id="ARBA00022679"/>
    </source>
</evidence>
<dbReference type="InterPro" id="IPR036397">
    <property type="entry name" value="RNaseH_sf"/>
</dbReference>
<evidence type="ECO:0000256" key="4">
    <source>
        <dbReference type="ARBA" id="ARBA00022759"/>
    </source>
</evidence>
<dbReference type="Gene3D" id="3.30.420.10">
    <property type="entry name" value="Ribonuclease H-like superfamily/Ribonuclease H"/>
    <property type="match status" value="1"/>
</dbReference>
<evidence type="ECO:0000259" key="6">
    <source>
        <dbReference type="PROSITE" id="PS50994"/>
    </source>
</evidence>
<dbReference type="InterPro" id="IPR016197">
    <property type="entry name" value="Chromo-like_dom_sf"/>
</dbReference>
<dbReference type="SUPFAM" id="SSF54160">
    <property type="entry name" value="Chromo domain-like"/>
    <property type="match status" value="1"/>
</dbReference>
<dbReference type="PROSITE" id="PS50994">
    <property type="entry name" value="INTEGRASE"/>
    <property type="match status" value="1"/>
</dbReference>
<feature type="region of interest" description="Disordered" evidence="5">
    <location>
        <begin position="221"/>
        <end position="364"/>
    </location>
</feature>
<protein>
    <recommendedName>
        <fullName evidence="6">Integrase catalytic domain-containing protein</fullName>
    </recommendedName>
</protein>